<feature type="domain" description="Methyl-accepting transducer" evidence="6">
    <location>
        <begin position="315"/>
        <end position="544"/>
    </location>
</feature>
<dbReference type="PRINTS" id="PR00260">
    <property type="entry name" value="CHEMTRNSDUCR"/>
</dbReference>
<evidence type="ECO:0000256" key="1">
    <source>
        <dbReference type="ARBA" id="ARBA00023224"/>
    </source>
</evidence>
<proteinExistence type="inferred from homology"/>
<keyword evidence="5" id="KW-1133">Transmembrane helix</keyword>
<dbReference type="SMART" id="SM00283">
    <property type="entry name" value="MA"/>
    <property type="match status" value="1"/>
</dbReference>
<evidence type="ECO:0000313" key="8">
    <source>
        <dbReference type="EMBL" id="SOC17435.1"/>
    </source>
</evidence>
<feature type="domain" description="HAMP" evidence="7">
    <location>
        <begin position="222"/>
        <end position="275"/>
    </location>
</feature>
<organism evidence="8 9">
    <name type="scientific">Stappia indica</name>
    <dbReference type="NCBI Taxonomy" id="538381"/>
    <lineage>
        <taxon>Bacteria</taxon>
        <taxon>Pseudomonadati</taxon>
        <taxon>Pseudomonadota</taxon>
        <taxon>Alphaproteobacteria</taxon>
        <taxon>Hyphomicrobiales</taxon>
        <taxon>Stappiaceae</taxon>
        <taxon>Stappia</taxon>
    </lineage>
</organism>
<comment type="similarity">
    <text evidence="2">Belongs to the methyl-accepting chemotaxis (MCP) protein family.</text>
</comment>
<feature type="transmembrane region" description="Helical" evidence="5">
    <location>
        <begin position="202"/>
        <end position="220"/>
    </location>
</feature>
<name>A0A285T7I3_9HYPH</name>
<gene>
    <name evidence="8" type="ORF">SAMN05421512_1096</name>
</gene>
<dbReference type="SUPFAM" id="SSF103190">
    <property type="entry name" value="Sensory domain-like"/>
    <property type="match status" value="1"/>
</dbReference>
<dbReference type="Pfam" id="PF00015">
    <property type="entry name" value="MCPsignal"/>
    <property type="match status" value="1"/>
</dbReference>
<dbReference type="STRING" id="538381.GCA_001696535_02286"/>
<sequence length="571" mass="59626">MGLLSRLNLVSIVSMAAALMIVAALGTVGTVIYMVISDRITQDAVARQDASLRVAATIVSRDMPGTSVTWGADGNVERVVMESIPDEVAEHSMIDSIGRMTGETVTVFKWDGESRDFWRKTTNIIKPDGKRAVGTPLGQNGAVYPVVTKGQTFRGEAVILGTPYYTIYEPIYSPSGEISGILYAGVRKSTINALMDAVTTKLAIAFLPILLVAVGSMALLTRRLLKPIPELAEVAHRIADDDLAVEVPYTARKDEIGQLGSAIDVLKARALERQKLAADRESSVGESRRRQSEIDGLIADFRDKVQSLIGTVSETANGLDETARALSASAQESAERASETSQASSAATGNVQTVASAAEELSASIAEISRQVGQTTQVVDQATQGTHSTNEKVAGLAAAANKIGEVVSLIQAIAEQTNLLALNATIEAARAGEAGKGFAVVAAEVKELANQTSKATEEIGAQIAAIQGSTGEAVAAIGEIAQIMQEVNGYTASIASAVEQQGAATSDISRSVQQAAEGTGAVTRNMELLAHTVDSTSAAADNVLDASGAMARNTDALRGEIDRFLARVSAA</sequence>
<dbReference type="PANTHER" id="PTHR32089">
    <property type="entry name" value="METHYL-ACCEPTING CHEMOTAXIS PROTEIN MCPB"/>
    <property type="match status" value="1"/>
</dbReference>
<keyword evidence="5" id="KW-0812">Transmembrane</keyword>
<dbReference type="Pfam" id="PF17201">
    <property type="entry name" value="Cache_3-Cache_2"/>
    <property type="match status" value="1"/>
</dbReference>
<accession>A0A285T7I3</accession>
<dbReference type="PANTHER" id="PTHR32089:SF112">
    <property type="entry name" value="LYSOZYME-LIKE PROTEIN-RELATED"/>
    <property type="match status" value="1"/>
</dbReference>
<dbReference type="InterPro" id="IPR003660">
    <property type="entry name" value="HAMP_dom"/>
</dbReference>
<evidence type="ECO:0000256" key="4">
    <source>
        <dbReference type="SAM" id="MobiDB-lite"/>
    </source>
</evidence>
<dbReference type="Proteomes" id="UP000219331">
    <property type="component" value="Unassembled WGS sequence"/>
</dbReference>
<dbReference type="InterPro" id="IPR029151">
    <property type="entry name" value="Sensor-like_sf"/>
</dbReference>
<evidence type="ECO:0000259" key="7">
    <source>
        <dbReference type="PROSITE" id="PS50885"/>
    </source>
</evidence>
<dbReference type="InterPro" id="IPR033462">
    <property type="entry name" value="Cache_3-Cache_2"/>
</dbReference>
<feature type="transmembrane region" description="Helical" evidence="5">
    <location>
        <begin position="12"/>
        <end position="36"/>
    </location>
</feature>
<dbReference type="Gene3D" id="1.10.287.950">
    <property type="entry name" value="Methyl-accepting chemotaxis protein"/>
    <property type="match status" value="1"/>
</dbReference>
<evidence type="ECO:0000256" key="2">
    <source>
        <dbReference type="ARBA" id="ARBA00029447"/>
    </source>
</evidence>
<dbReference type="EMBL" id="OBML01000009">
    <property type="protein sequence ID" value="SOC17435.1"/>
    <property type="molecule type" value="Genomic_DNA"/>
</dbReference>
<dbReference type="SUPFAM" id="SSF158472">
    <property type="entry name" value="HAMP domain-like"/>
    <property type="match status" value="1"/>
</dbReference>
<dbReference type="SUPFAM" id="SSF58104">
    <property type="entry name" value="Methyl-accepting chemotaxis protein (MCP) signaling domain"/>
    <property type="match status" value="1"/>
</dbReference>
<dbReference type="PROSITE" id="PS50885">
    <property type="entry name" value="HAMP"/>
    <property type="match status" value="1"/>
</dbReference>
<evidence type="ECO:0000256" key="5">
    <source>
        <dbReference type="SAM" id="Phobius"/>
    </source>
</evidence>
<dbReference type="PROSITE" id="PS50111">
    <property type="entry name" value="CHEMOTAXIS_TRANSDUC_2"/>
    <property type="match status" value="1"/>
</dbReference>
<dbReference type="CDD" id="cd06225">
    <property type="entry name" value="HAMP"/>
    <property type="match status" value="1"/>
</dbReference>
<reference evidence="8 9" key="1">
    <citation type="submission" date="2017-08" db="EMBL/GenBank/DDBJ databases">
        <authorList>
            <person name="de Groot N.N."/>
        </authorList>
    </citation>
    <scope>NUCLEOTIDE SEQUENCE [LARGE SCALE GENOMIC DNA]</scope>
    <source>
        <strain evidence="8 9">USBA 352</strain>
    </source>
</reference>
<evidence type="ECO:0000256" key="3">
    <source>
        <dbReference type="PROSITE-ProRule" id="PRU00284"/>
    </source>
</evidence>
<dbReference type="GO" id="GO:0004888">
    <property type="term" value="F:transmembrane signaling receptor activity"/>
    <property type="evidence" value="ECO:0007669"/>
    <property type="project" value="InterPro"/>
</dbReference>
<dbReference type="OrthoDB" id="354287at2"/>
<dbReference type="GO" id="GO:0007165">
    <property type="term" value="P:signal transduction"/>
    <property type="evidence" value="ECO:0007669"/>
    <property type="project" value="UniProtKB-KW"/>
</dbReference>
<dbReference type="Gene3D" id="6.10.340.10">
    <property type="match status" value="1"/>
</dbReference>
<feature type="region of interest" description="Disordered" evidence="4">
    <location>
        <begin position="326"/>
        <end position="349"/>
    </location>
</feature>
<evidence type="ECO:0000259" key="6">
    <source>
        <dbReference type="PROSITE" id="PS50111"/>
    </source>
</evidence>
<protein>
    <submittedName>
        <fullName evidence="8">Methyl-accepting chemotaxis protein</fullName>
    </submittedName>
</protein>
<keyword evidence="1 3" id="KW-0807">Transducer</keyword>
<dbReference type="GO" id="GO:0006935">
    <property type="term" value="P:chemotaxis"/>
    <property type="evidence" value="ECO:0007669"/>
    <property type="project" value="InterPro"/>
</dbReference>
<evidence type="ECO:0000313" key="9">
    <source>
        <dbReference type="Proteomes" id="UP000219331"/>
    </source>
</evidence>
<keyword evidence="9" id="KW-1185">Reference proteome</keyword>
<dbReference type="AlphaFoldDB" id="A0A285T7I3"/>
<dbReference type="GO" id="GO:0016020">
    <property type="term" value="C:membrane"/>
    <property type="evidence" value="ECO:0007669"/>
    <property type="project" value="InterPro"/>
</dbReference>
<dbReference type="RefSeq" id="WP_097175614.1">
    <property type="nucleotide sequence ID" value="NZ_OBML01000009.1"/>
</dbReference>
<dbReference type="InterPro" id="IPR004090">
    <property type="entry name" value="Chemotax_Me-accpt_rcpt"/>
</dbReference>
<keyword evidence="5" id="KW-0472">Membrane</keyword>
<dbReference type="SMART" id="SM00304">
    <property type="entry name" value="HAMP"/>
    <property type="match status" value="1"/>
</dbReference>
<dbReference type="InterPro" id="IPR004089">
    <property type="entry name" value="MCPsignal_dom"/>
</dbReference>
<dbReference type="Pfam" id="PF00672">
    <property type="entry name" value="HAMP"/>
    <property type="match status" value="1"/>
</dbReference>
<feature type="compositionally biased region" description="Low complexity" evidence="4">
    <location>
        <begin position="339"/>
        <end position="348"/>
    </location>
</feature>